<feature type="domain" description="4'-phosphopantetheinyl transferase" evidence="3">
    <location>
        <begin position="98"/>
        <end position="164"/>
    </location>
</feature>
<keyword evidence="5" id="KW-1185">Reference proteome</keyword>
<comment type="similarity">
    <text evidence="1">Belongs to the P-Pant transferase superfamily. Gsp/Sfp/HetI/AcpT family.</text>
</comment>
<sequence length="241" mass="25513">MHVVDLAETLVAAHGAVADLPDAELAMVARYRGAPRRAQATVSRLLTRAVAGHALRTPPRAVEVTVDGWGRPSVTGSPHTNISHDGGLVVLVSGSGPCGVDVEDTAESDLRGLVGRFCGVDEVPVSARQSWTAKESAAKAIGRGLRAGLATIRFQDDPGAGWAPVTWRGDRMPLRTRAVDLGARHLALTVSARAVAPTVRVSVWRPARAHGRWWLAEAEKAPAALAAVSRTLTSELSQERR</sequence>
<dbReference type="EMBL" id="JBHSIS010000017">
    <property type="protein sequence ID" value="MFC4857288.1"/>
    <property type="molecule type" value="Genomic_DNA"/>
</dbReference>
<accession>A0ABV9S6F2</accession>
<evidence type="ECO:0000313" key="5">
    <source>
        <dbReference type="Proteomes" id="UP001595859"/>
    </source>
</evidence>
<dbReference type="GO" id="GO:0016740">
    <property type="term" value="F:transferase activity"/>
    <property type="evidence" value="ECO:0007669"/>
    <property type="project" value="UniProtKB-KW"/>
</dbReference>
<reference evidence="5" key="1">
    <citation type="journal article" date="2019" name="Int. J. Syst. Evol. Microbiol.">
        <title>The Global Catalogue of Microorganisms (GCM) 10K type strain sequencing project: providing services to taxonomists for standard genome sequencing and annotation.</title>
        <authorList>
            <consortium name="The Broad Institute Genomics Platform"/>
            <consortium name="The Broad Institute Genome Sequencing Center for Infectious Disease"/>
            <person name="Wu L."/>
            <person name="Ma J."/>
        </authorList>
    </citation>
    <scope>NUCLEOTIDE SEQUENCE [LARGE SCALE GENOMIC DNA]</scope>
    <source>
        <strain evidence="5">ZS-22-S1</strain>
    </source>
</reference>
<dbReference type="SUPFAM" id="SSF56214">
    <property type="entry name" value="4'-phosphopantetheinyl transferase"/>
    <property type="match status" value="2"/>
</dbReference>
<evidence type="ECO:0000256" key="1">
    <source>
        <dbReference type="ARBA" id="ARBA00010990"/>
    </source>
</evidence>
<dbReference type="InterPro" id="IPR008278">
    <property type="entry name" value="4-PPantetheinyl_Trfase_dom"/>
</dbReference>
<dbReference type="PANTHER" id="PTHR12215:SF10">
    <property type="entry name" value="L-AMINOADIPATE-SEMIALDEHYDE DEHYDROGENASE-PHOSPHOPANTETHEINYL TRANSFERASE"/>
    <property type="match status" value="1"/>
</dbReference>
<gene>
    <name evidence="4" type="ORF">ACFPCV_27645</name>
</gene>
<protein>
    <submittedName>
        <fullName evidence="4">4'-phosphopantetheinyl transferase family protein</fullName>
    </submittedName>
</protein>
<dbReference type="Gene3D" id="3.90.470.20">
    <property type="entry name" value="4'-phosphopantetheinyl transferase domain"/>
    <property type="match status" value="2"/>
</dbReference>
<evidence type="ECO:0000256" key="2">
    <source>
        <dbReference type="ARBA" id="ARBA00022679"/>
    </source>
</evidence>
<dbReference type="InterPro" id="IPR037143">
    <property type="entry name" value="4-PPantetheinyl_Trfase_dom_sf"/>
</dbReference>
<name>A0ABV9S6F2_9PSEU</name>
<dbReference type="Proteomes" id="UP001595859">
    <property type="component" value="Unassembled WGS sequence"/>
</dbReference>
<evidence type="ECO:0000313" key="4">
    <source>
        <dbReference type="EMBL" id="MFC4857288.1"/>
    </source>
</evidence>
<dbReference type="InterPro" id="IPR050559">
    <property type="entry name" value="P-Pant_transferase_sf"/>
</dbReference>
<evidence type="ECO:0000259" key="3">
    <source>
        <dbReference type="Pfam" id="PF01648"/>
    </source>
</evidence>
<keyword evidence="2 4" id="KW-0808">Transferase</keyword>
<dbReference type="RefSeq" id="WP_378059275.1">
    <property type="nucleotide sequence ID" value="NZ_JBHSIS010000017.1"/>
</dbReference>
<dbReference type="PANTHER" id="PTHR12215">
    <property type="entry name" value="PHOSPHOPANTETHEINE TRANSFERASE"/>
    <property type="match status" value="1"/>
</dbReference>
<comment type="caution">
    <text evidence="4">The sequence shown here is derived from an EMBL/GenBank/DDBJ whole genome shotgun (WGS) entry which is preliminary data.</text>
</comment>
<dbReference type="Pfam" id="PF01648">
    <property type="entry name" value="ACPS"/>
    <property type="match status" value="1"/>
</dbReference>
<proteinExistence type="inferred from homology"/>
<organism evidence="4 5">
    <name type="scientific">Actinophytocola glycyrrhizae</name>
    <dbReference type="NCBI Taxonomy" id="2044873"/>
    <lineage>
        <taxon>Bacteria</taxon>
        <taxon>Bacillati</taxon>
        <taxon>Actinomycetota</taxon>
        <taxon>Actinomycetes</taxon>
        <taxon>Pseudonocardiales</taxon>
        <taxon>Pseudonocardiaceae</taxon>
    </lineage>
</organism>